<dbReference type="CDD" id="cd19531">
    <property type="entry name" value="LCL_NRPS-like"/>
    <property type="match status" value="1"/>
</dbReference>
<dbReference type="InterPro" id="IPR036736">
    <property type="entry name" value="ACP-like_sf"/>
</dbReference>
<dbReference type="GO" id="GO:0043041">
    <property type="term" value="P:amino acid activation for nonribosomal peptide biosynthetic process"/>
    <property type="evidence" value="ECO:0007669"/>
    <property type="project" value="UniProtKB-ARBA"/>
</dbReference>
<keyword evidence="8" id="KW-0511">Multifunctional enzyme</keyword>
<dbReference type="Pfam" id="PF00668">
    <property type="entry name" value="Condensation"/>
    <property type="match status" value="4"/>
</dbReference>
<dbReference type="Gene3D" id="3.40.50.980">
    <property type="match status" value="6"/>
</dbReference>
<dbReference type="CDD" id="cd17643">
    <property type="entry name" value="A_NRPS_Cytc1-like"/>
    <property type="match status" value="1"/>
</dbReference>
<dbReference type="GO" id="GO:0031177">
    <property type="term" value="F:phosphopantetheine binding"/>
    <property type="evidence" value="ECO:0007669"/>
    <property type="project" value="InterPro"/>
</dbReference>
<dbReference type="GO" id="GO:0017000">
    <property type="term" value="P:antibiotic biosynthetic process"/>
    <property type="evidence" value="ECO:0007669"/>
    <property type="project" value="UniProtKB-KW"/>
</dbReference>
<dbReference type="SMART" id="SM01294">
    <property type="entry name" value="PKS_PP_betabranch"/>
    <property type="match status" value="1"/>
</dbReference>
<dbReference type="FunFam" id="3.30.300.30:FF:000010">
    <property type="entry name" value="Enterobactin synthetase component F"/>
    <property type="match status" value="3"/>
</dbReference>
<evidence type="ECO:0000259" key="9">
    <source>
        <dbReference type="PROSITE" id="PS50075"/>
    </source>
</evidence>
<dbReference type="RefSeq" id="WP_070091035.1">
    <property type="nucleotide sequence ID" value="NZ_CP016634.1"/>
</dbReference>
<dbReference type="Pfam" id="PF00550">
    <property type="entry name" value="PP-binding"/>
    <property type="match status" value="3"/>
</dbReference>
<dbReference type="PANTHER" id="PTHR45398">
    <property type="match status" value="1"/>
</dbReference>
<evidence type="ECO:0000256" key="2">
    <source>
        <dbReference type="ARBA" id="ARBA00006432"/>
    </source>
</evidence>
<dbReference type="FunFam" id="3.30.559.10:FF:000016">
    <property type="entry name" value="Nonribosomal peptide synthase Pes1"/>
    <property type="match status" value="1"/>
</dbReference>
<dbReference type="InterPro" id="IPR025110">
    <property type="entry name" value="AMP-bd_C"/>
</dbReference>
<dbReference type="PROSITE" id="PS00012">
    <property type="entry name" value="PHOSPHOPANTETHEINE"/>
    <property type="match status" value="3"/>
</dbReference>
<dbReference type="SUPFAM" id="SSF47336">
    <property type="entry name" value="ACP-like"/>
    <property type="match status" value="3"/>
</dbReference>
<dbReference type="CDD" id="cd17646">
    <property type="entry name" value="A_NRPS_AB3403-like"/>
    <property type="match status" value="1"/>
</dbReference>
<evidence type="ECO:0000256" key="6">
    <source>
        <dbReference type="ARBA" id="ARBA00022679"/>
    </source>
</evidence>
<gene>
    <name evidence="10" type="primary">lgrB_1</name>
    <name evidence="10" type="ORF">IEC33019_1263</name>
</gene>
<feature type="domain" description="Carrier" evidence="9">
    <location>
        <begin position="3566"/>
        <end position="3643"/>
    </location>
</feature>
<dbReference type="InterPro" id="IPR009081">
    <property type="entry name" value="PP-bd_ACP"/>
</dbReference>
<dbReference type="InterPro" id="IPR023213">
    <property type="entry name" value="CAT-like_dom_sf"/>
</dbReference>
<keyword evidence="4" id="KW-0597">Phosphoprotein</keyword>
<dbReference type="InterPro" id="IPR010071">
    <property type="entry name" value="AA_adenyl_dom"/>
</dbReference>
<dbReference type="InterPro" id="IPR000873">
    <property type="entry name" value="AMP-dep_synth/lig_dom"/>
</dbReference>
<dbReference type="Gene3D" id="3.30.300.30">
    <property type="match status" value="3"/>
</dbReference>
<dbReference type="InterPro" id="IPR029058">
    <property type="entry name" value="AB_hydrolase_fold"/>
</dbReference>
<dbReference type="FunFam" id="1.10.1200.10:FF:000005">
    <property type="entry name" value="Nonribosomal peptide synthetase 1"/>
    <property type="match status" value="2"/>
</dbReference>
<sequence length="3915" mass="430034">MNAVPDRMLALAQRFAGMSAEARQALQGKMREQGLTLEALPIPPRAAGLQVLPASYAQQRLWFIWQLEPQASAYNLTGAFRLRGPLDHAALEQTLAALLARHEVLRTTFRLEEGAVQQVIHAAMACPLEQVEADEAGLQAAITSAAQAPFDLTHGPLMRARLVRLGAQDHVLLLTLHHIVTDGASLPILIEAFTRHYAAFASGQAPQVEALPIQYADFAQWQRLWLEAGEGERQLQYWRQQLGDEHPLLSLPLDRKRPTLPSQQGDCVSVEVPAATLEGLRQLARDQGCTLFVVLMASLHALLHRYSGEQDILVGVPVANRTRQDVQALLGFFINTQVLRSQPQPEQPFLSLLEALKVAAVGAQSHQDVPFEQLVDALQPERSLNQSPLFQVMLNHQQAAAEGNARWSLQGLEVEVLAVDERSTKFDLMLDTVEGPEGLSAAFTYATDLFDATTVQRMARHWLNLLRGIVRDPATALGELPMLDAAEQAATLVEWNPKPARLEVRECLHQRIERQAASRPAATAVVCEGERLSYGELNRRANRLAWHLRAQGVGPDVRVGIALPRSLDMLVGLLAILKAGGAYVPLDPEYPEERLAYLLEDSGTRLLISQAPLAARLPQVEGLQTLLLDQAGAWLSEAPEHDLPNLTDPDNLAYVIYTSGSTGKPKGTLLPHANVLRLFEATQGWFGFDEHDVWTLFHSYAFDFSVWEIFGALLHGGTLVVVPYATSRSPQDFHRLLREEGVTVLNQTPSAFRPLIEVACAARDQGPLALRTVIFGGEALEVADLRPWFEAFGDRQPQLVNMYGITETTVHVSYRPLGWADLDSGNSSPLGEPIGDLSWYVLDSRLNPVAKGCVGELYVGGAGLARGYHLRADLSATRFIADPFTERPGARLYRTGDLARYSADGSLEYIGRIDHQVKIRGFRIELGEIQRCLQQHPQVAQALVLVHEAGAGKQLVGYLVAKAGVEAGSSTFGQGLRDYLRGELPDYMVPAHLMVLDAWPLTSNGKLDRKALPAPGLELSRGAWQAPQDALQADLVTLWEQVLKRAPISIDDNFFELGGDSIIAIQLVSRARQAGIRFSPKDLFQHQTVQSLARVAVRSDALARCQAPVAGEAPLTPIQQWFFEQPVARRAHWNQSVLLDVRQPVDAQHLRTALACVMRQHDALRLRFAQHEGQWRQWHAEDGAQLDVLQEATARDEQELLERCNQAQASLDLAQGPLLRALLVEMAEGGQRLLLVVHHLVVDGVSWRVLLEDLQQALQHVIAGEPPRLPVKTSAYQQWARRLVQQAQSPTLLAEAAYWHAQYQDVTPSLPSQAVATPVADEIRAVQTRLDQDVTRQLLQQAPAAYRTQVNDLLLTALAQVICAWTGQASALVQLEGHGREDLFEDIDLSRTVGWFTSIFPVKLTPAQDADASIKGIKEQLRAVPNKGIGFSILRYLADVGLGALPAPAITFNYMGQFDASFDAQAAWQPARERGGDEQAPGSTVLEGLSINGQVYAGELCLSWSFDPRRFAQDQVQALADAYGQALRALVEHCLASDGGLTPADVPLAQLRQDQLDALNLAACDIEDLYPLSPMQQGMLFHSLYDDEPGAYVHQLRLDVEGLDVEALRAAWQGALDAHDTLRASFLWGDELRQPLQAIGRQVRLPLERLDYRGQPRSALEAFAEADRQRGFDLAQAPLLRVSVLDTAEGRQHLIVTHHHILLDGWSTSQLLGEVMQRYASQTPARSARRYRDYMEWLAAQDAQAAQGFWSAQLAPLEEPTLLANCAEAERDAVGFGEYFQVLDPVASERLGTFARQYKVTLNSLLQAAWLLLLQRYSGQACVAFGATVAGRPVDLPGIEQQLGLFINTLPVIARPEPGQSVAHWVQAIQALNLDLRDYEHSPLAEVQRLAGQGTLFDTLLVFENYPLAEALQQGPDTGLRILDVQGREQTHFPLTVSADFGARLSLRYNYARSAFGDAFIASLHEHLCNLLQAMAEAPEQALGRLTLLGDSERDLQLLAWNDTQVAFAPMQPVQRLFEMQAERAPDAPALVFADQQLDYAELNRRANRLAHRLRALGVGPEVLVGIAAERSLELVIGLLAILKAGGAYVPMDPDYPNDRLHYMLEDSGVDLLLTQSALQARLPLTDGVQVLCLDQLDLTQGPDHNLDLAIDGASLAYMIYTSGSTGRPKGAGNRHDALYNRLAWMQAAYPLGAGDTVLQKTPFSFDVSVWEFFWPLMVGARLAIAEPGAHRDPAQLVALIHRHQVDTLHFVPSMLQAFVRDEGAASCHSLRQVICSGEALPAELQRQVLRVLPKAGLYNLYGPTEAAIDVTHWTCRDDGGHSVPIGRPIANLRTYILDDSLQPQAIGRVGELYLGGVGLARGYHQRPGLTAERFVASPFHAGQRLYRTGDLARYRVDGVIEYVGRIDHQVKIRGLRIELGEIEAALLEQPAVAEAVVLALEVGKSTQLVAYLVPTAGAIDTSALKAALAERLPEHMQPAQLMVLDCMPVTANGKLDRRRLPAPEARTGQGRAPATHQEASLLAVWQALFERDDIGVEDDFFALGGDSIVSIQAVALARKAGLSITPKDVFSHPTLAALAEVATATVPVLEAPMQPVSVALSDAQLATLGLTAAQVEDAYPLSPMQQGMLFHAVQDADDGLYVNQIEVGVVGVDPQRMLAAWEAVARRHAILRTAFLWEGEKEPLQVVLREAAPLLTVLDWRKRADARETVRVLADAEREQGFALGRAPLLRVLLVRIDEQRYRLIWTYHHILMDGWSVSRLIGDVLRHYSGQALPSVAEYRHYIGWLQRQDPATCEAFWKTALAALEGPTHLARAMPVKQPQAGYHALYTHLDAVQTTRMQQFAQGQRVTLNTLVQAAWLLLLQRYTGQRTVTFGATVSGRPETLEGAEQMLGLFINTLPVVGHVPTAQAVGDWLRELQAYNLRIRDHQHTPLGDIQRWAGQGGQALFDSIIVFENQPVDRTLREWDGESLRFEEVSDFGLTSFAMDLMVSVDDGGLRIEYMHQRSHFDVATVERLREHMESLLRRLCDDARQPVGCLGLVEGTSRPLQAAPAVVNTPVHELVARRAQELPHHPALVLGEQVLDYATLDRRATALAVRLRALGVGPETVVGVFMERSPELVVSLLAVLKSGGAYVPLDPEYPAERLRYMMADAGMAVLLTQHHLQDRVALDASVTCLAVDTRVLDEAVDASALPSVQDLGLAYLIYTSGSTGKPKSVAVAHGAISMHVQAIAQLYEMDSSSRELHFMSFAFDGAHERWITTLISGGTLVIRDNQLWTAEQTLQVLKEQRISIACFPPAYLLELAEQAERQGEAPAVRIYCFGGDAVPDASFERVKRSLAPQYLVNGYGPTETVVTPLLWKTPVSGQCEAMYAPIGLAVGARTLYVLDGDLNPLPPGLVGELFIGGEGVARGYHHRAGQTAERFVADPFGAPGARLYRTGDLVRMRADGVVDYVGRVDHQVKVRGFRIELGEIEARLREQSGVKDALVVVRDTPQGRQLIGYVVAAEQGPGQDLRQRLLAALRERLPDYMVPAQVVVLAQFPLTPNGKLDRKALPDPDFGARQYVAPRTPLQAALAQVWQAVLGVEQVGITDNFFELGGDSLRTLKVISRVRAMPTLGFELKLRDMMANPTIAGLTADQGQAPEPLLLLNRPVAGAAPLFCLHAGFGTVFDYEPLARRLDGLRTVYGVQCRMLLDRQWQDLSLEQMATDYAAAIRARQPQGPYQLLGWSLGGSLALLVAQALEAQGQTVRWLGLVDSYVPLDTSGQDEDVREDLQAFLCATLGMEPEAVQPVLDGHGAIEAEQVGGLIAGVIARQPQQGAGYALLGADELAHTFIVSQRLKQLSRELPALPVVKAGLHCWWASANPTGERAALEAQQPRIAQTEVVRASHYDILHSADCLEGLLATLEEGRLTQV</sequence>
<reference evidence="10" key="1">
    <citation type="submission" date="2016-07" db="EMBL/GenBank/DDBJ databases">
        <title>New class B carbapenemase carried by novel plasmid in Pseudomonas putida enviromental strain in eastern Amazonia.</title>
        <authorList>
            <person name="Souza C.O."/>
            <person name="Lima K.V."/>
            <person name="Brasiliense D.M."/>
            <person name="Perez-Chaparro P.J."/>
            <person name="Mamizuka E.M."/>
            <person name="Lima M.O."/>
            <person name="Lima L.N."/>
            <person name="McCulloch J.A."/>
        </authorList>
    </citation>
    <scope>NUCLEOTIDE SEQUENCE [LARGE SCALE GENOMIC DNA]</scope>
    <source>
        <strain evidence="10">IEC33019</strain>
    </source>
</reference>
<dbReference type="NCBIfam" id="TIGR01733">
    <property type="entry name" value="AA-adenyl-dom"/>
    <property type="match status" value="3"/>
</dbReference>
<evidence type="ECO:0000313" key="10">
    <source>
        <dbReference type="EMBL" id="ANY86831.1"/>
    </source>
</evidence>
<dbReference type="SUPFAM" id="SSF56801">
    <property type="entry name" value="Acetyl-CoA synthetase-like"/>
    <property type="match status" value="3"/>
</dbReference>
<protein>
    <submittedName>
        <fullName evidence="10">Linear gramicidin synthase subunit B</fullName>
    </submittedName>
</protein>
<dbReference type="InterPro" id="IPR045851">
    <property type="entry name" value="AMP-bd_C_sf"/>
</dbReference>
<dbReference type="Gene3D" id="2.30.38.10">
    <property type="entry name" value="Luciferase, Domain 3"/>
    <property type="match status" value="3"/>
</dbReference>
<dbReference type="Gene3D" id="3.40.50.1820">
    <property type="entry name" value="alpha/beta hydrolase"/>
    <property type="match status" value="1"/>
</dbReference>
<comment type="similarity">
    <text evidence="2">Belongs to the ATP-dependent AMP-binding enzyme family.</text>
</comment>
<evidence type="ECO:0000256" key="7">
    <source>
        <dbReference type="ARBA" id="ARBA00023194"/>
    </source>
</evidence>
<dbReference type="InterPro" id="IPR001242">
    <property type="entry name" value="Condensation_dom"/>
</dbReference>
<dbReference type="CDD" id="cd19534">
    <property type="entry name" value="E_NRPS"/>
    <property type="match status" value="1"/>
</dbReference>
<dbReference type="Pfam" id="PF00975">
    <property type="entry name" value="Thioesterase"/>
    <property type="match status" value="1"/>
</dbReference>
<keyword evidence="3" id="KW-0596">Phosphopantetheine</keyword>
<name>A0A1B2F3P4_PSEPU</name>
<dbReference type="FunFam" id="3.40.50.980:FF:000002">
    <property type="entry name" value="Enterobactin synthetase component F"/>
    <property type="match status" value="2"/>
</dbReference>
<dbReference type="Pfam" id="PF13193">
    <property type="entry name" value="AMP-binding_C"/>
    <property type="match status" value="3"/>
</dbReference>
<dbReference type="CDD" id="cd17649">
    <property type="entry name" value="A_NRPS_PvdJ-like"/>
    <property type="match status" value="1"/>
</dbReference>
<keyword evidence="5" id="KW-0436">Ligase</keyword>
<proteinExistence type="inferred from homology"/>
<dbReference type="GO" id="GO:0016874">
    <property type="term" value="F:ligase activity"/>
    <property type="evidence" value="ECO:0007669"/>
    <property type="project" value="UniProtKB-KW"/>
</dbReference>
<comment type="cofactor">
    <cofactor evidence="1">
        <name>pantetheine 4'-phosphate</name>
        <dbReference type="ChEBI" id="CHEBI:47942"/>
    </cofactor>
</comment>
<evidence type="ECO:0000256" key="3">
    <source>
        <dbReference type="ARBA" id="ARBA00022450"/>
    </source>
</evidence>
<dbReference type="EMBL" id="CP016634">
    <property type="protein sequence ID" value="ANY86831.1"/>
    <property type="molecule type" value="Genomic_DNA"/>
</dbReference>
<dbReference type="FunFam" id="2.30.38.10:FF:000001">
    <property type="entry name" value="Non-ribosomal peptide synthetase PvdI"/>
    <property type="match status" value="3"/>
</dbReference>
<dbReference type="NCBIfam" id="NF003417">
    <property type="entry name" value="PRK04813.1"/>
    <property type="match status" value="3"/>
</dbReference>
<keyword evidence="6" id="KW-0808">Transferase</keyword>
<feature type="domain" description="Carrier" evidence="9">
    <location>
        <begin position="1026"/>
        <end position="1100"/>
    </location>
</feature>
<evidence type="ECO:0000256" key="5">
    <source>
        <dbReference type="ARBA" id="ARBA00022598"/>
    </source>
</evidence>
<dbReference type="NCBIfam" id="TIGR01720">
    <property type="entry name" value="NRPS-para261"/>
    <property type="match status" value="1"/>
</dbReference>
<dbReference type="SMART" id="SM00823">
    <property type="entry name" value="PKS_PP"/>
    <property type="match status" value="3"/>
</dbReference>
<dbReference type="Gene3D" id="3.30.559.10">
    <property type="entry name" value="Chloramphenicol acetyltransferase-like domain"/>
    <property type="match status" value="4"/>
</dbReference>
<dbReference type="Gene3D" id="3.30.559.30">
    <property type="entry name" value="Nonribosomal peptide synthetase, condensation domain"/>
    <property type="match status" value="4"/>
</dbReference>
<dbReference type="InterPro" id="IPR020806">
    <property type="entry name" value="PKS_PP-bd"/>
</dbReference>
<dbReference type="PROSITE" id="PS50075">
    <property type="entry name" value="CARRIER"/>
    <property type="match status" value="3"/>
</dbReference>
<organism evidence="10">
    <name type="scientific">Pseudomonas putida</name>
    <name type="common">Arthrobacter siderocapsulatus</name>
    <dbReference type="NCBI Taxonomy" id="303"/>
    <lineage>
        <taxon>Bacteria</taxon>
        <taxon>Pseudomonadati</taxon>
        <taxon>Pseudomonadota</taxon>
        <taxon>Gammaproteobacteria</taxon>
        <taxon>Pseudomonadales</taxon>
        <taxon>Pseudomonadaceae</taxon>
        <taxon>Pseudomonas</taxon>
    </lineage>
</organism>
<dbReference type="InterPro" id="IPR010060">
    <property type="entry name" value="NRPS_synth"/>
</dbReference>
<dbReference type="FunFam" id="3.40.50.980:FF:000001">
    <property type="entry name" value="Non-ribosomal peptide synthetase"/>
    <property type="match status" value="3"/>
</dbReference>
<dbReference type="FunFam" id="3.30.559.10:FF:000012">
    <property type="entry name" value="Non-ribosomal peptide synthetase"/>
    <property type="match status" value="1"/>
</dbReference>
<keyword evidence="7" id="KW-0045">Antibiotic biosynthesis</keyword>
<accession>A0A1B2F3P4</accession>
<dbReference type="Gene3D" id="1.10.1200.10">
    <property type="entry name" value="ACP-like"/>
    <property type="match status" value="3"/>
</dbReference>
<dbReference type="SUPFAM" id="SSF53474">
    <property type="entry name" value="alpha/beta-Hydrolases"/>
    <property type="match status" value="1"/>
</dbReference>
<dbReference type="Pfam" id="PF00501">
    <property type="entry name" value="AMP-binding"/>
    <property type="match status" value="3"/>
</dbReference>
<dbReference type="InterPro" id="IPR020845">
    <property type="entry name" value="AMP-binding_CS"/>
</dbReference>
<evidence type="ECO:0000256" key="8">
    <source>
        <dbReference type="ARBA" id="ARBA00023268"/>
    </source>
</evidence>
<dbReference type="InterPro" id="IPR001031">
    <property type="entry name" value="Thioesterase"/>
</dbReference>
<dbReference type="FunFam" id="3.40.50.12780:FF:000012">
    <property type="entry name" value="Non-ribosomal peptide synthetase"/>
    <property type="match status" value="2"/>
</dbReference>
<evidence type="ECO:0000256" key="4">
    <source>
        <dbReference type="ARBA" id="ARBA00022553"/>
    </source>
</evidence>
<dbReference type="GO" id="GO:0016740">
    <property type="term" value="F:transferase activity"/>
    <property type="evidence" value="ECO:0007669"/>
    <property type="project" value="UniProtKB-KW"/>
</dbReference>
<feature type="domain" description="Carrier" evidence="9">
    <location>
        <begin position="2513"/>
        <end position="2587"/>
    </location>
</feature>
<dbReference type="PROSITE" id="PS00455">
    <property type="entry name" value="AMP_BINDING"/>
    <property type="match status" value="3"/>
</dbReference>
<dbReference type="SUPFAM" id="SSF52777">
    <property type="entry name" value="CoA-dependent acyltransferases"/>
    <property type="match status" value="8"/>
</dbReference>
<dbReference type="CDD" id="cd19543">
    <property type="entry name" value="DCL_NRPS"/>
    <property type="match status" value="2"/>
</dbReference>
<dbReference type="PANTHER" id="PTHR45398:SF1">
    <property type="entry name" value="ENZYME, PUTATIVE (JCVI)-RELATED"/>
    <property type="match status" value="1"/>
</dbReference>
<dbReference type="GO" id="GO:0044550">
    <property type="term" value="P:secondary metabolite biosynthetic process"/>
    <property type="evidence" value="ECO:0007669"/>
    <property type="project" value="UniProtKB-ARBA"/>
</dbReference>
<evidence type="ECO:0000256" key="1">
    <source>
        <dbReference type="ARBA" id="ARBA00001957"/>
    </source>
</evidence>
<dbReference type="InterPro" id="IPR006162">
    <property type="entry name" value="Ppantetheine_attach_site"/>
</dbReference>